<comment type="caution">
    <text evidence="3">The sequence shown here is derived from an EMBL/GenBank/DDBJ whole genome shotgun (WGS) entry which is preliminary data.</text>
</comment>
<dbReference type="PANTHER" id="PTHR13355:SF15">
    <property type="entry name" value="GCN5-RELATED N-ACETYLTRANSFERASE 3, CHLOROPLASTIC"/>
    <property type="match status" value="1"/>
</dbReference>
<evidence type="ECO:0000259" key="1">
    <source>
        <dbReference type="PROSITE" id="PS51186"/>
    </source>
</evidence>
<dbReference type="AlphaFoldDB" id="A0A3E2ND44"/>
<dbReference type="PANTHER" id="PTHR13355">
    <property type="entry name" value="GLUCOSAMINE 6-PHOSPHATE N-ACETYLTRANSFERASE"/>
    <property type="match status" value="1"/>
</dbReference>
<dbReference type="EMBL" id="QOHO01000030">
    <property type="protein sequence ID" value="RFZ78915.1"/>
    <property type="molecule type" value="Genomic_DNA"/>
</dbReference>
<gene>
    <name evidence="3" type="ORF">DS742_11200</name>
    <name evidence="2" type="ORF">LAD12857_44680</name>
</gene>
<dbReference type="Pfam" id="PF00583">
    <property type="entry name" value="Acetyltransf_1"/>
    <property type="match status" value="1"/>
</dbReference>
<evidence type="ECO:0000313" key="4">
    <source>
        <dbReference type="Proteomes" id="UP000260680"/>
    </source>
</evidence>
<dbReference type="EMBL" id="BRPJ01000097">
    <property type="protein sequence ID" value="GLB32545.1"/>
    <property type="molecule type" value="Genomic_DNA"/>
</dbReference>
<dbReference type="Proteomes" id="UP000260680">
    <property type="component" value="Unassembled WGS sequence"/>
</dbReference>
<dbReference type="Proteomes" id="UP001419084">
    <property type="component" value="Unassembled WGS sequence"/>
</dbReference>
<organism evidence="3 4">
    <name type="scientific">Lacrimispora amygdalina</name>
    <dbReference type="NCBI Taxonomy" id="253257"/>
    <lineage>
        <taxon>Bacteria</taxon>
        <taxon>Bacillati</taxon>
        <taxon>Bacillota</taxon>
        <taxon>Clostridia</taxon>
        <taxon>Lachnospirales</taxon>
        <taxon>Lachnospiraceae</taxon>
        <taxon>Lacrimispora</taxon>
    </lineage>
</organism>
<evidence type="ECO:0000313" key="3">
    <source>
        <dbReference type="EMBL" id="RFZ78915.1"/>
    </source>
</evidence>
<dbReference type="Gene3D" id="3.40.630.30">
    <property type="match status" value="1"/>
</dbReference>
<dbReference type="OrthoDB" id="119498at2"/>
<feature type="domain" description="N-acetyltransferase" evidence="1">
    <location>
        <begin position="2"/>
        <end position="150"/>
    </location>
</feature>
<dbReference type="SUPFAM" id="SSF55729">
    <property type="entry name" value="Acyl-CoA N-acyltransferases (Nat)"/>
    <property type="match status" value="1"/>
</dbReference>
<evidence type="ECO:0000313" key="2">
    <source>
        <dbReference type="EMBL" id="GLB32545.1"/>
    </source>
</evidence>
<reference evidence="3 4" key="1">
    <citation type="submission" date="2018-07" db="EMBL/GenBank/DDBJ databases">
        <title>New species, Clostridium PI-S10-A1B.</title>
        <authorList>
            <person name="Krishna G."/>
            <person name="Summeta K."/>
            <person name="Shikha S."/>
            <person name="Prabhu P.B."/>
            <person name="Suresh K."/>
        </authorList>
    </citation>
    <scope>NUCLEOTIDE SEQUENCE [LARGE SCALE GENOMIC DNA]</scope>
    <source>
        <strain evidence="3 4">PI-S10-A1B</strain>
    </source>
</reference>
<dbReference type="InterPro" id="IPR016181">
    <property type="entry name" value="Acyl_CoA_acyltransferase"/>
</dbReference>
<sequence length="150" mass="17184">MISYIKATEDDIELLMQSRLEMLKAVNNLPENYIFPEDLIHCSREYFKNANQTTILAIDEKVVGCATMCYIEIMPTFSHPTGKRAHLMNVYTSSQYRRQGIAFQMLSTLIDEAREKGVTEISLDATDSGRELYKKQGFINSNECMVLNLL</sequence>
<dbReference type="RefSeq" id="WP_117417091.1">
    <property type="nucleotide sequence ID" value="NZ_BRPJ01000097.1"/>
</dbReference>
<dbReference type="CDD" id="cd04301">
    <property type="entry name" value="NAT_SF"/>
    <property type="match status" value="1"/>
</dbReference>
<dbReference type="InterPro" id="IPR039143">
    <property type="entry name" value="GNPNAT1-like"/>
</dbReference>
<keyword evidence="5" id="KW-1185">Reference proteome</keyword>
<dbReference type="InterPro" id="IPR000182">
    <property type="entry name" value="GNAT_dom"/>
</dbReference>
<dbReference type="PROSITE" id="PS51186">
    <property type="entry name" value="GNAT"/>
    <property type="match status" value="1"/>
</dbReference>
<dbReference type="GO" id="GO:0008080">
    <property type="term" value="F:N-acetyltransferase activity"/>
    <property type="evidence" value="ECO:0007669"/>
    <property type="project" value="TreeGrafter"/>
</dbReference>
<accession>A0A3E2ND44</accession>
<reference evidence="2 5" key="2">
    <citation type="journal article" date="2024" name="Int. J. Syst. Evol. Microbiol.">
        <title>Lacrimispora brassicae sp. nov. isolated from fermented cabbage, and proposal of Clostridium indicum Gundawar et al. 2019 and Clostridium methoxybenzovorans Mechichi et al. 1999 as heterotypic synonyms of Lacrimispora amygdalina (Parshina et al. 2003) Haas and Blanchard 2020 and Lacrimispora indolis (McClung and McCoy 1957) Haas and Blanchard 2020, respectively.</title>
        <authorList>
            <person name="Kobayashi H."/>
            <person name="Tanizawa Y."/>
            <person name="Sakamoto M."/>
            <person name="Ohkuma M."/>
            <person name="Tohno M."/>
        </authorList>
    </citation>
    <scope>NUCLEOTIDE SEQUENCE [LARGE SCALE GENOMIC DNA]</scope>
    <source>
        <strain evidence="2 5">DSM 12857</strain>
    </source>
</reference>
<name>A0A3E2ND44_9FIRM</name>
<protein>
    <submittedName>
        <fullName evidence="3">GNAT family N-acetyltransferase</fullName>
    </submittedName>
</protein>
<evidence type="ECO:0000313" key="5">
    <source>
        <dbReference type="Proteomes" id="UP001419084"/>
    </source>
</evidence>
<proteinExistence type="predicted"/>